<protein>
    <submittedName>
        <fullName evidence="1">Uncharacterized protein</fullName>
    </submittedName>
</protein>
<sequence>MEDNNENRIIEILVALLEDQTGEKYECELLESPDDKTA</sequence>
<name>A0A8S5Q9A3_9CAUD</name>
<reference evidence="1" key="1">
    <citation type="journal article" date="2021" name="Proc. Natl. Acad. Sci. U.S.A.">
        <title>A Catalog of Tens of Thousands of Viruses from Human Metagenomes Reveals Hidden Associations with Chronic Diseases.</title>
        <authorList>
            <person name="Tisza M.J."/>
            <person name="Buck C.B."/>
        </authorList>
    </citation>
    <scope>NUCLEOTIDE SEQUENCE</scope>
    <source>
        <strain evidence="1">CtZ5d16</strain>
    </source>
</reference>
<proteinExistence type="predicted"/>
<organism evidence="1">
    <name type="scientific">Podoviridae sp. ctZ5d16</name>
    <dbReference type="NCBI Taxonomy" id="2825257"/>
    <lineage>
        <taxon>Viruses</taxon>
        <taxon>Duplodnaviria</taxon>
        <taxon>Heunggongvirae</taxon>
        <taxon>Uroviricota</taxon>
        <taxon>Caudoviricetes</taxon>
    </lineage>
</organism>
<accession>A0A8S5Q9A3</accession>
<evidence type="ECO:0000313" key="1">
    <source>
        <dbReference type="EMBL" id="DAE15506.1"/>
    </source>
</evidence>
<dbReference type="EMBL" id="BK015606">
    <property type="protein sequence ID" value="DAE15506.1"/>
    <property type="molecule type" value="Genomic_DNA"/>
</dbReference>